<gene>
    <name evidence="8" type="ORF">IFM89_031635</name>
</gene>
<sequence length="298" mass="33716">MDQYEKINLLDAGCFGTVFKVKKKGTEEFLAMKEILVSKSDAENGIQVTTLREIALLRMLSDGPNIVRLKDTLKTINKRGETIYCLFFEYMEMNLREYNEMHGGDLAVVKKLMFELCKGVAFLHGRAVMHRDLKPQNILINPKSWELKIADFGLSRQFNIPTEVYSLDVCTRPYRAPELLLNIEEYTIAADMWSVGCIFAELVQEGVLFEGSSVSDQLQEIYKLLGTPTEEEIPGISIHIETPSDTITAQDLSSTFPQLEASGVDLLFQMLQYDHSKRISAKAALEHPYFTDLGNIGK</sequence>
<dbReference type="InterPro" id="IPR011009">
    <property type="entry name" value="Kinase-like_dom_sf"/>
</dbReference>
<comment type="caution">
    <text evidence="8">The sequence shown here is derived from an EMBL/GenBank/DDBJ whole genome shotgun (WGS) entry which is preliminary data.</text>
</comment>
<keyword evidence="9" id="KW-1185">Reference proteome</keyword>
<dbReference type="InterPro" id="IPR000719">
    <property type="entry name" value="Prot_kinase_dom"/>
</dbReference>
<dbReference type="PROSITE" id="PS50011">
    <property type="entry name" value="PROTEIN_KINASE_DOM"/>
    <property type="match status" value="1"/>
</dbReference>
<dbReference type="GO" id="GO:0004674">
    <property type="term" value="F:protein serine/threonine kinase activity"/>
    <property type="evidence" value="ECO:0007669"/>
    <property type="project" value="UniProtKB-KW"/>
</dbReference>
<dbReference type="GO" id="GO:0005524">
    <property type="term" value="F:ATP binding"/>
    <property type="evidence" value="ECO:0007669"/>
    <property type="project" value="UniProtKB-KW"/>
</dbReference>
<evidence type="ECO:0000256" key="1">
    <source>
        <dbReference type="ARBA" id="ARBA00006485"/>
    </source>
</evidence>
<keyword evidence="2" id="KW-0723">Serine/threonine-protein kinase</keyword>
<dbReference type="PROSITE" id="PS00108">
    <property type="entry name" value="PROTEIN_KINASE_ST"/>
    <property type="match status" value="1"/>
</dbReference>
<keyword evidence="4" id="KW-0547">Nucleotide-binding</keyword>
<dbReference type="EMBL" id="JADFTS010000008">
    <property type="protein sequence ID" value="KAF9594517.1"/>
    <property type="molecule type" value="Genomic_DNA"/>
</dbReference>
<evidence type="ECO:0000256" key="6">
    <source>
        <dbReference type="ARBA" id="ARBA00022840"/>
    </source>
</evidence>
<keyword evidence="6" id="KW-0067">ATP-binding</keyword>
<dbReference type="AlphaFoldDB" id="A0A835LJ98"/>
<dbReference type="Gene3D" id="1.10.510.10">
    <property type="entry name" value="Transferase(Phosphotransferase) domain 1"/>
    <property type="match status" value="1"/>
</dbReference>
<keyword evidence="3" id="KW-0808">Transferase</keyword>
<proteinExistence type="inferred from homology"/>
<accession>A0A835LJ98</accession>
<name>A0A835LJ98_9MAGN</name>
<evidence type="ECO:0000259" key="7">
    <source>
        <dbReference type="PROSITE" id="PS50011"/>
    </source>
</evidence>
<reference evidence="8 9" key="1">
    <citation type="submission" date="2020-10" db="EMBL/GenBank/DDBJ databases">
        <title>The Coptis chinensis genome and diversification of protoberbering-type alkaloids.</title>
        <authorList>
            <person name="Wang B."/>
            <person name="Shu S."/>
            <person name="Song C."/>
            <person name="Liu Y."/>
        </authorList>
    </citation>
    <scope>NUCLEOTIDE SEQUENCE [LARGE SCALE GENOMIC DNA]</scope>
    <source>
        <strain evidence="8">HL-2020</strain>
        <tissue evidence="8">Leaf</tissue>
    </source>
</reference>
<dbReference type="SUPFAM" id="SSF56112">
    <property type="entry name" value="Protein kinase-like (PK-like)"/>
    <property type="match status" value="1"/>
</dbReference>
<dbReference type="PANTHER" id="PTHR24056">
    <property type="entry name" value="CELL DIVISION PROTEIN KINASE"/>
    <property type="match status" value="1"/>
</dbReference>
<dbReference type="InterPro" id="IPR008271">
    <property type="entry name" value="Ser/Thr_kinase_AS"/>
</dbReference>
<evidence type="ECO:0000256" key="5">
    <source>
        <dbReference type="ARBA" id="ARBA00022777"/>
    </source>
</evidence>
<dbReference type="GO" id="GO:0005634">
    <property type="term" value="C:nucleus"/>
    <property type="evidence" value="ECO:0007669"/>
    <property type="project" value="TreeGrafter"/>
</dbReference>
<evidence type="ECO:0000256" key="4">
    <source>
        <dbReference type="ARBA" id="ARBA00022741"/>
    </source>
</evidence>
<protein>
    <recommendedName>
        <fullName evidence="7">Protein kinase domain-containing protein</fullName>
    </recommendedName>
</protein>
<evidence type="ECO:0000313" key="9">
    <source>
        <dbReference type="Proteomes" id="UP000631114"/>
    </source>
</evidence>
<keyword evidence="5" id="KW-0418">Kinase</keyword>
<comment type="similarity">
    <text evidence="1">Belongs to the protein kinase superfamily. CMGC Ser/Thr protein kinase family. CDC2/CDKX subfamily.</text>
</comment>
<dbReference type="Gene3D" id="3.30.200.20">
    <property type="entry name" value="Phosphorylase Kinase, domain 1"/>
    <property type="match status" value="1"/>
</dbReference>
<dbReference type="OrthoDB" id="1732493at2759"/>
<feature type="domain" description="Protein kinase" evidence="7">
    <location>
        <begin position="4"/>
        <end position="290"/>
    </location>
</feature>
<dbReference type="Proteomes" id="UP000631114">
    <property type="component" value="Unassembled WGS sequence"/>
</dbReference>
<dbReference type="SMART" id="SM00220">
    <property type="entry name" value="S_TKc"/>
    <property type="match status" value="1"/>
</dbReference>
<dbReference type="FunFam" id="1.10.510.10:FF:000624">
    <property type="entry name" value="Mitogen-activated protein kinase"/>
    <property type="match status" value="1"/>
</dbReference>
<evidence type="ECO:0000256" key="3">
    <source>
        <dbReference type="ARBA" id="ARBA00022679"/>
    </source>
</evidence>
<organism evidence="8 9">
    <name type="scientific">Coptis chinensis</name>
    <dbReference type="NCBI Taxonomy" id="261450"/>
    <lineage>
        <taxon>Eukaryota</taxon>
        <taxon>Viridiplantae</taxon>
        <taxon>Streptophyta</taxon>
        <taxon>Embryophyta</taxon>
        <taxon>Tracheophyta</taxon>
        <taxon>Spermatophyta</taxon>
        <taxon>Magnoliopsida</taxon>
        <taxon>Ranunculales</taxon>
        <taxon>Ranunculaceae</taxon>
        <taxon>Coptidoideae</taxon>
        <taxon>Coptis</taxon>
    </lineage>
</organism>
<dbReference type="InterPro" id="IPR050108">
    <property type="entry name" value="CDK"/>
</dbReference>
<dbReference type="Pfam" id="PF00069">
    <property type="entry name" value="Pkinase"/>
    <property type="match status" value="1"/>
</dbReference>
<evidence type="ECO:0000313" key="8">
    <source>
        <dbReference type="EMBL" id="KAF9594517.1"/>
    </source>
</evidence>
<evidence type="ECO:0000256" key="2">
    <source>
        <dbReference type="ARBA" id="ARBA00022527"/>
    </source>
</evidence>